<evidence type="ECO:0000313" key="3">
    <source>
        <dbReference type="Proteomes" id="UP000030764"/>
    </source>
</evidence>
<evidence type="ECO:0000256" key="1">
    <source>
        <dbReference type="SAM" id="Phobius"/>
    </source>
</evidence>
<gene>
    <name evidence="2" type="ORF">M513_03234</name>
</gene>
<evidence type="ECO:0000313" key="2">
    <source>
        <dbReference type="EMBL" id="KFD55795.1"/>
    </source>
</evidence>
<keyword evidence="1" id="KW-0472">Membrane</keyword>
<organism evidence="2 3">
    <name type="scientific">Trichuris suis</name>
    <name type="common">pig whipworm</name>
    <dbReference type="NCBI Taxonomy" id="68888"/>
    <lineage>
        <taxon>Eukaryota</taxon>
        <taxon>Metazoa</taxon>
        <taxon>Ecdysozoa</taxon>
        <taxon>Nematoda</taxon>
        <taxon>Enoplea</taxon>
        <taxon>Dorylaimia</taxon>
        <taxon>Trichinellida</taxon>
        <taxon>Trichuridae</taxon>
        <taxon>Trichuris</taxon>
    </lineage>
</organism>
<proteinExistence type="predicted"/>
<accession>A0A085MEZ9</accession>
<protein>
    <submittedName>
        <fullName evidence="2">Uncharacterized protein</fullName>
    </submittedName>
</protein>
<name>A0A085MEZ9_9BILA</name>
<dbReference type="EMBL" id="KL363197">
    <property type="protein sequence ID" value="KFD55795.1"/>
    <property type="molecule type" value="Genomic_DNA"/>
</dbReference>
<dbReference type="Proteomes" id="UP000030764">
    <property type="component" value="Unassembled WGS sequence"/>
</dbReference>
<dbReference type="AlphaFoldDB" id="A0A085MEZ9"/>
<sequence length="541" mass="59746">MSPKSCFSSSTISGIVVLTVLATVCSVALLLYLLFGLKQGRDRYGNRLLQKLALHNNVPSAPPPSAAGAACSPVNDKTINTFTEQSTSHFPEMGTKELNFEFVCVTPMRFYWTESLRSLPNSPPPVCPSTPTEEKKEMKSDEEMKLDALHSAKSFPSADNQETFTIRATDLDHFELRLENSHCGSEVCLVPKAANTLNGTQVHSGLSVSKELSCRLDGQLKLLSISLEGLEFPTVERVLNAAQGALLVCTSHPGNVELRQMLASPVFLPRSLPSPLEHCIVDMEPLNVETPNLELLRVDCSAQVTPRLQDSISASDEPDMVSIAVQVGDELTESHLYHTAYGSDISDVSDNEEAVVSSAPYREEPNDHLAKRSVFDFPIFYRPINIGEDIALANRPEEVIKKGLSRSVPNLQEALSASPAMNSNAENVELSLQHEASENLMQALNVQEILDFIDNMNQHLTVDGNNSDGVQSTTDHQMDDEQWEQAIYATLKPTVIENEDTELSEEHQKKLNYFQEQFKQQCEELEQLGIAIKPSIPRVKA</sequence>
<reference evidence="2 3" key="1">
    <citation type="journal article" date="2014" name="Nat. Genet.">
        <title>Genome and transcriptome of the porcine whipworm Trichuris suis.</title>
        <authorList>
            <person name="Jex A.R."/>
            <person name="Nejsum P."/>
            <person name="Schwarz E.M."/>
            <person name="Hu L."/>
            <person name="Young N.D."/>
            <person name="Hall R.S."/>
            <person name="Korhonen P.K."/>
            <person name="Liao S."/>
            <person name="Thamsborg S."/>
            <person name="Xia J."/>
            <person name="Xu P."/>
            <person name="Wang S."/>
            <person name="Scheerlinck J.P."/>
            <person name="Hofmann A."/>
            <person name="Sternberg P.W."/>
            <person name="Wang J."/>
            <person name="Gasser R.B."/>
        </authorList>
    </citation>
    <scope>NUCLEOTIDE SEQUENCE [LARGE SCALE GENOMIC DNA]</scope>
    <source>
        <strain evidence="2">DCEP-RM93M</strain>
    </source>
</reference>
<keyword evidence="3" id="KW-1185">Reference proteome</keyword>
<keyword evidence="1" id="KW-0812">Transmembrane</keyword>
<feature type="transmembrane region" description="Helical" evidence="1">
    <location>
        <begin position="12"/>
        <end position="35"/>
    </location>
</feature>
<keyword evidence="1" id="KW-1133">Transmembrane helix</keyword>